<evidence type="ECO:0000313" key="2">
    <source>
        <dbReference type="EMBL" id="KAJ3560560.1"/>
    </source>
</evidence>
<feature type="region of interest" description="Disordered" evidence="1">
    <location>
        <begin position="127"/>
        <end position="165"/>
    </location>
</feature>
<protein>
    <submittedName>
        <fullName evidence="2">Uncharacterized protein</fullName>
    </submittedName>
</protein>
<evidence type="ECO:0000313" key="3">
    <source>
        <dbReference type="Proteomes" id="UP001213000"/>
    </source>
</evidence>
<accession>A0AAD5VHN3</accession>
<gene>
    <name evidence="2" type="ORF">NP233_g10759</name>
</gene>
<sequence>MPFTPKEITCKSEAIPVIVYKVAQEPARLFQISTPFEKGHLWFWLATEFTDFVNWPETRCQYYNVYYAKFLDLGVSPVFQKNRYNPYFIIKPANLPESECFELTEHIQQLKEMALHLPRFVPTWMREPEPEPPRRLTPPRLLGPPFAAKSTGKQKREHTPEIGSEEWITLMDKQIESSRAKWYIMEEPSRVTRRAKRSSLQPRAQRS</sequence>
<dbReference type="AlphaFoldDB" id="A0AAD5VHN3"/>
<name>A0AAD5VHN3_9AGAR</name>
<keyword evidence="3" id="KW-1185">Reference proteome</keyword>
<dbReference type="EMBL" id="JANIEX010001149">
    <property type="protein sequence ID" value="KAJ3560560.1"/>
    <property type="molecule type" value="Genomic_DNA"/>
</dbReference>
<comment type="caution">
    <text evidence="2">The sequence shown here is derived from an EMBL/GenBank/DDBJ whole genome shotgun (WGS) entry which is preliminary data.</text>
</comment>
<dbReference type="Proteomes" id="UP001213000">
    <property type="component" value="Unassembled WGS sequence"/>
</dbReference>
<evidence type="ECO:0000256" key="1">
    <source>
        <dbReference type="SAM" id="MobiDB-lite"/>
    </source>
</evidence>
<reference evidence="2" key="1">
    <citation type="submission" date="2022-07" db="EMBL/GenBank/DDBJ databases">
        <title>Genome Sequence of Leucocoprinus birnbaumii.</title>
        <authorList>
            <person name="Buettner E."/>
        </authorList>
    </citation>
    <scope>NUCLEOTIDE SEQUENCE</scope>
    <source>
        <strain evidence="2">VT141</strain>
    </source>
</reference>
<proteinExistence type="predicted"/>
<organism evidence="2 3">
    <name type="scientific">Leucocoprinus birnbaumii</name>
    <dbReference type="NCBI Taxonomy" id="56174"/>
    <lineage>
        <taxon>Eukaryota</taxon>
        <taxon>Fungi</taxon>
        <taxon>Dikarya</taxon>
        <taxon>Basidiomycota</taxon>
        <taxon>Agaricomycotina</taxon>
        <taxon>Agaricomycetes</taxon>
        <taxon>Agaricomycetidae</taxon>
        <taxon>Agaricales</taxon>
        <taxon>Agaricineae</taxon>
        <taxon>Agaricaceae</taxon>
        <taxon>Leucocoprinus</taxon>
    </lineage>
</organism>